<keyword evidence="5" id="KW-1185">Reference proteome</keyword>
<feature type="compositionally biased region" description="Low complexity" evidence="1">
    <location>
        <begin position="798"/>
        <end position="808"/>
    </location>
</feature>
<evidence type="ECO:0000313" key="4">
    <source>
        <dbReference type="EMBL" id="CAH3159325.1"/>
    </source>
</evidence>
<feature type="region of interest" description="Disordered" evidence="1">
    <location>
        <begin position="783"/>
        <end position="809"/>
    </location>
</feature>
<proteinExistence type="predicted"/>
<reference evidence="4 5" key="1">
    <citation type="submission" date="2022-05" db="EMBL/GenBank/DDBJ databases">
        <authorList>
            <consortium name="Genoscope - CEA"/>
            <person name="William W."/>
        </authorList>
    </citation>
    <scope>NUCLEOTIDE SEQUENCE [LARGE SCALE GENOMIC DNA]</scope>
</reference>
<keyword evidence="2" id="KW-1133">Transmembrane helix</keyword>
<feature type="transmembrane region" description="Helical" evidence="2">
    <location>
        <begin position="73"/>
        <end position="94"/>
    </location>
</feature>
<accession>A0ABN8QC71</accession>
<comment type="caution">
    <text evidence="4">The sequence shown here is derived from an EMBL/GenBank/DDBJ whole genome shotgun (WGS) entry which is preliminary data.</text>
</comment>
<dbReference type="Proteomes" id="UP001159427">
    <property type="component" value="Unassembled WGS sequence"/>
</dbReference>
<evidence type="ECO:0000259" key="3">
    <source>
        <dbReference type="Pfam" id="PF01390"/>
    </source>
</evidence>
<dbReference type="Pfam" id="PF01390">
    <property type="entry name" value="SEA"/>
    <property type="match status" value="1"/>
</dbReference>
<dbReference type="EMBL" id="CALNXI010001188">
    <property type="protein sequence ID" value="CAH3159325.1"/>
    <property type="molecule type" value="Genomic_DNA"/>
</dbReference>
<evidence type="ECO:0000256" key="1">
    <source>
        <dbReference type="SAM" id="MobiDB-lite"/>
    </source>
</evidence>
<keyword evidence="2" id="KW-0812">Transmembrane</keyword>
<keyword evidence="2" id="KW-0472">Membrane</keyword>
<feature type="transmembrane region" description="Helical" evidence="2">
    <location>
        <begin position="1151"/>
        <end position="1173"/>
    </location>
</feature>
<protein>
    <recommendedName>
        <fullName evidence="3">SEA domain-containing protein</fullName>
    </recommendedName>
</protein>
<gene>
    <name evidence="4" type="ORF">PEVE_00003146</name>
</gene>
<evidence type="ECO:0000313" key="5">
    <source>
        <dbReference type="Proteomes" id="UP001159427"/>
    </source>
</evidence>
<evidence type="ECO:0000256" key="2">
    <source>
        <dbReference type="SAM" id="Phobius"/>
    </source>
</evidence>
<dbReference type="InterPro" id="IPR000082">
    <property type="entry name" value="SEA_dom"/>
</dbReference>
<organism evidence="4 5">
    <name type="scientific">Porites evermanni</name>
    <dbReference type="NCBI Taxonomy" id="104178"/>
    <lineage>
        <taxon>Eukaryota</taxon>
        <taxon>Metazoa</taxon>
        <taxon>Cnidaria</taxon>
        <taxon>Anthozoa</taxon>
        <taxon>Hexacorallia</taxon>
        <taxon>Scleractinia</taxon>
        <taxon>Fungiina</taxon>
        <taxon>Poritidae</taxon>
        <taxon>Porites</taxon>
    </lineage>
</organism>
<name>A0ABN8QC71_9CNID</name>
<feature type="domain" description="SEA" evidence="3">
    <location>
        <begin position="1026"/>
        <end position="1101"/>
    </location>
</feature>
<sequence>MAEKKSVHFSSILEETVDGSSTASSEVDAISFALGGMDFEEVYIASLSRSAQKYRVPAADTDEQRTRPGRRKVSLLTLGFIFLLGIGALSIYFITRELSNRERNSNSKKVGDKQTGVLVENTVLQGNFSLSPQATRISNSSLRVLETSNKYIPAFSVRPSPIFLDHTGLQTTMKVQMSSGLSTETVPGKQTTTSAPFVSTLVLRSAPSHSLLRQEYSLLLKTTEKNNISSGTQFSRFYELTSSGLSVHKGPVSSKEFIPNIAASRSIEDSRAKMFNSIVTVSPQFKAKTSKSVRAKVFVISSPGKTGGGTKELQQTRIFTSVRNNGLFSSIENATAESLKGKYLNRSEIMITSESARSTSHLVKNSNEKSLSSTKIFSSWSQIMTQVQQFLSFSPRQSRGQSSLKTSIPGSSTTMVKWSQFALLSLLIPTSAIEVSFHTEDQSSSLRQDLSSTASFPSLLTTRGEMSATIRKTHATKHTTSATASSHLHVINNEVTEGDTSTTIRKIYATKHTVVASATVSSPLHAIASKDVTQASVFLSFLHLPKESSGTMKKILATKRTTGSSATDSPQTITSTKITEAWESDDGNGKTSFDGPLTMSSLNTLILTPYFTGDNVLTINDSVSTQTPRKSSTLLLSMTHRPTNTTSTCSKLNIRLGTLSHAFVAKATVTRSRSMQVSLFSRPSSSLQFVSKVSPQRKHRTPTTITSDAPFSYTNSDLNSHTLSAWTVFYLHSNFERPETITPHATSATSSTLGKTSATLQAAQPLSTVTIDLRVTRIPPIAASAPAHHKTTKGINESRSSQQTLSSSPARKLVTPFSYTLGEGSRDTPTPSNTKRIVMNVTAIPSYRKFISASNINSRHTTLQLVTHEPLAHSSSFLQRNSKSKVQENQLTYQRPSVYNASFHHIFLTSHVRSLNGSRISISTSPSVAISTKLNTSAVQSTLIKYSFRRSSSILINSSLPTLSTQSFSFSVNLSAVGTLASKYSSIQFLQVSHSRNNTILYPTILEETTMIPPVTSNYSTPIKVMDGSLIIKDKRYHTNLSNPNTTMFKTLADEIETIIIRIISFNNTDVLGVEVTSFKNGSVMVYFALTVKYDSPFNDQEFANLLREANGTLWRGYLVTNITVTLRTVEKGSHGRSHGQEEAKLSTPTITAILSVLAVLLVAVGGFGVYVCKKKGLCPKSRVKPVNSPIPTSDQEKIQTVHRDHAWVTNDEPFLNANVPTDPNDKRETLSMTVLEREEKQLEENDDTGGKSLVLESTETVSEEDYDNTDAASRPS</sequence>
<dbReference type="SUPFAM" id="SSF82671">
    <property type="entry name" value="SEA domain"/>
    <property type="match status" value="1"/>
</dbReference>
<dbReference type="InterPro" id="IPR036364">
    <property type="entry name" value="SEA_dom_sf"/>
</dbReference>
<feature type="region of interest" description="Disordered" evidence="1">
    <location>
        <begin position="1237"/>
        <end position="1277"/>
    </location>
</feature>